<keyword evidence="1" id="KW-0812">Transmembrane</keyword>
<dbReference type="EMBL" id="BARU01000146">
    <property type="protein sequence ID" value="GAH27860.1"/>
    <property type="molecule type" value="Genomic_DNA"/>
</dbReference>
<evidence type="ECO:0000313" key="2">
    <source>
        <dbReference type="EMBL" id="GAH27860.1"/>
    </source>
</evidence>
<reference evidence="2" key="1">
    <citation type="journal article" date="2014" name="Front. Microbiol.">
        <title>High frequency of phylogenetically diverse reductive dehalogenase-homologous genes in deep subseafloor sedimentary metagenomes.</title>
        <authorList>
            <person name="Kawai M."/>
            <person name="Futagami T."/>
            <person name="Toyoda A."/>
            <person name="Takaki Y."/>
            <person name="Nishi S."/>
            <person name="Hori S."/>
            <person name="Arai W."/>
            <person name="Tsubouchi T."/>
            <person name="Morono Y."/>
            <person name="Uchiyama I."/>
            <person name="Ito T."/>
            <person name="Fujiyama A."/>
            <person name="Inagaki F."/>
            <person name="Takami H."/>
        </authorList>
    </citation>
    <scope>NUCLEOTIDE SEQUENCE</scope>
    <source>
        <strain evidence="2">Expedition CK06-06</strain>
    </source>
</reference>
<evidence type="ECO:0000256" key="1">
    <source>
        <dbReference type="SAM" id="Phobius"/>
    </source>
</evidence>
<sequence length="65" mass="7204">MIKNRLKGLRGLYFGCPITGLTSQSPDSLSKLILTPSDSSISRLVSPFFPIITAILFFPIFIILF</sequence>
<name>X1F5L1_9ZZZZ</name>
<comment type="caution">
    <text evidence="2">The sequence shown here is derived from an EMBL/GenBank/DDBJ whole genome shotgun (WGS) entry which is preliminary data.</text>
</comment>
<keyword evidence="1" id="KW-0472">Membrane</keyword>
<protein>
    <submittedName>
        <fullName evidence="2">Uncharacterized protein</fullName>
    </submittedName>
</protein>
<feature type="transmembrane region" description="Helical" evidence="1">
    <location>
        <begin position="44"/>
        <end position="64"/>
    </location>
</feature>
<feature type="non-terminal residue" evidence="2">
    <location>
        <position position="65"/>
    </location>
</feature>
<proteinExistence type="predicted"/>
<gene>
    <name evidence="2" type="ORF">S03H2_00644</name>
</gene>
<accession>X1F5L1</accession>
<dbReference type="AlphaFoldDB" id="X1F5L1"/>
<keyword evidence="1" id="KW-1133">Transmembrane helix</keyword>
<organism evidence="2">
    <name type="scientific">marine sediment metagenome</name>
    <dbReference type="NCBI Taxonomy" id="412755"/>
    <lineage>
        <taxon>unclassified sequences</taxon>
        <taxon>metagenomes</taxon>
        <taxon>ecological metagenomes</taxon>
    </lineage>
</organism>